<evidence type="ECO:0000313" key="2">
    <source>
        <dbReference type="Proteomes" id="UP001412239"/>
    </source>
</evidence>
<accession>A0A292Q2B7</accession>
<dbReference type="EMBL" id="LN890977">
    <property type="protein sequence ID" value="CUS13211.1"/>
    <property type="molecule type" value="Genomic_DNA"/>
</dbReference>
<dbReference type="Proteomes" id="UP001412239">
    <property type="component" value="Unassembled WGS sequence"/>
</dbReference>
<keyword evidence="2" id="KW-1185">Reference proteome</keyword>
<gene>
    <name evidence="1" type="ORF">GSTUAT00002725001</name>
</gene>
<dbReference type="AlphaFoldDB" id="A0A292Q2B7"/>
<reference evidence="1" key="1">
    <citation type="submission" date="2015-10" db="EMBL/GenBank/DDBJ databases">
        <authorList>
            <person name="Regsiter A."/>
            <person name="william w."/>
        </authorList>
    </citation>
    <scope>NUCLEOTIDE SEQUENCE</scope>
    <source>
        <strain evidence="1">Montdore</strain>
    </source>
</reference>
<sequence length="522" mass="58077">MSPYPPISSLEANLYYHGLYSRPVLVARSGTNPWKPPAGPPGYLPRKLLRTVGNHPLTEIWKDKIALQMDKILQSKEIKWTSTDVTRIGTVGEAIAPVVIWIGVQPDTLPWELGYTVAMECKELLVANQILDVEVEIRESVVTRYSGPKLLKPAALDDPTAELREPLTSTLGLSISRTRSEWAEGTGGFYLRDKIRESKLYLVTARHVVFPSGPDHKVIERKRSGQPYDHIALFSSTAFINYLGQITTAITKKEMVWEFREGVVEALRTSQGKDGGEATSKLASNETLLQEVSQAIVAMKTLYNNVVKNWDNLHDRIIGHLRFSPPLQYGTGSAGYTQDYALIELDQSKIDAATFTGNAIDLGTKITPDDFTCRMFPNATNRHRFKYPFDRLFQVRDIIPDDELYNPHMADQQGEPCLVVIKRGITTGLTIGRANNIASYVRYYNADGSEVTSTEWPIFNYDDNHGPFSRCGDSGSAIVDSLGRLGGLLTGGGGLTDRTDITYATPVSFIFESLKAHNYHVT</sequence>
<protein>
    <recommendedName>
        <fullName evidence="3">Peptidase S1 domain-containing protein</fullName>
    </recommendedName>
</protein>
<feature type="non-terminal residue" evidence="1">
    <location>
        <position position="522"/>
    </location>
</feature>
<evidence type="ECO:0000313" key="1">
    <source>
        <dbReference type="EMBL" id="CUS13211.1"/>
    </source>
</evidence>
<evidence type="ECO:0008006" key="3">
    <source>
        <dbReference type="Google" id="ProtNLM"/>
    </source>
</evidence>
<dbReference type="SUPFAM" id="SSF50494">
    <property type="entry name" value="Trypsin-like serine proteases"/>
    <property type="match status" value="1"/>
</dbReference>
<name>A0A292Q2B7_9PEZI</name>
<proteinExistence type="predicted"/>
<organism evidence="1 2">
    <name type="scientific">Tuber aestivum</name>
    <name type="common">summer truffle</name>
    <dbReference type="NCBI Taxonomy" id="59557"/>
    <lineage>
        <taxon>Eukaryota</taxon>
        <taxon>Fungi</taxon>
        <taxon>Dikarya</taxon>
        <taxon>Ascomycota</taxon>
        <taxon>Pezizomycotina</taxon>
        <taxon>Pezizomycetes</taxon>
        <taxon>Pezizales</taxon>
        <taxon>Tuberaceae</taxon>
        <taxon>Tuber</taxon>
    </lineage>
</organism>
<dbReference type="InterPro" id="IPR009003">
    <property type="entry name" value="Peptidase_S1_PA"/>
</dbReference>